<keyword evidence="5 9" id="KW-1003">Cell membrane</keyword>
<feature type="transmembrane region" description="Helical" evidence="9">
    <location>
        <begin position="247"/>
        <end position="264"/>
    </location>
</feature>
<keyword evidence="6 9" id="KW-0812">Transmembrane</keyword>
<organism evidence="10 11">
    <name type="scientific">Candidatus Syntrophonatronum acetioxidans</name>
    <dbReference type="NCBI Taxonomy" id="1795816"/>
    <lineage>
        <taxon>Bacteria</taxon>
        <taxon>Bacillati</taxon>
        <taxon>Bacillota</taxon>
        <taxon>Clostridia</taxon>
        <taxon>Eubacteriales</taxon>
        <taxon>Syntrophomonadaceae</taxon>
        <taxon>Candidatus Syntrophonatronum</taxon>
    </lineage>
</organism>
<dbReference type="InterPro" id="IPR051611">
    <property type="entry name" value="ECF_transporter_component"/>
</dbReference>
<comment type="function">
    <text evidence="9">Transmembrane (T) component of an energy-coupling factor (ECF) ABC-transporter complex. Unlike classic ABC transporters this ECF transporter provides the energy necessary to transport a number of different substrates.</text>
</comment>
<dbReference type="HAMAP" id="MF_01461">
    <property type="entry name" value="EcfT"/>
    <property type="match status" value="1"/>
</dbReference>
<evidence type="ECO:0000256" key="6">
    <source>
        <dbReference type="ARBA" id="ARBA00022692"/>
    </source>
</evidence>
<keyword evidence="8 9" id="KW-0472">Membrane</keyword>
<dbReference type="GO" id="GO:0022857">
    <property type="term" value="F:transmembrane transporter activity"/>
    <property type="evidence" value="ECO:0007669"/>
    <property type="project" value="UniProtKB-UniRule"/>
</dbReference>
<evidence type="ECO:0000313" key="11">
    <source>
        <dbReference type="Proteomes" id="UP000285138"/>
    </source>
</evidence>
<evidence type="ECO:0000256" key="9">
    <source>
        <dbReference type="HAMAP-Rule" id="MF_01461"/>
    </source>
</evidence>
<keyword evidence="4 9" id="KW-0813">Transport</keyword>
<dbReference type="CDD" id="cd16914">
    <property type="entry name" value="EcfT"/>
    <property type="match status" value="1"/>
</dbReference>
<comment type="caution">
    <text evidence="10">The sequence shown here is derived from an EMBL/GenBank/DDBJ whole genome shotgun (WGS) entry which is preliminary data.</text>
</comment>
<feature type="transmembrane region" description="Helical" evidence="9">
    <location>
        <begin position="107"/>
        <end position="130"/>
    </location>
</feature>
<dbReference type="PANTHER" id="PTHR34857">
    <property type="entry name" value="SLL0384 PROTEIN"/>
    <property type="match status" value="1"/>
</dbReference>
<dbReference type="InterPro" id="IPR024919">
    <property type="entry name" value="EcfT"/>
</dbReference>
<feature type="transmembrane region" description="Helical" evidence="9">
    <location>
        <begin position="150"/>
        <end position="173"/>
    </location>
</feature>
<comment type="similarity">
    <text evidence="2 9">Belongs to the energy-coupling factor EcfT family.</text>
</comment>
<keyword evidence="7 9" id="KW-1133">Transmembrane helix</keyword>
<dbReference type="InterPro" id="IPR003339">
    <property type="entry name" value="ABC/ECF_trnsptr_transmembrane"/>
</dbReference>
<name>A0A424YH89_9FIRM</name>
<reference evidence="10 11" key="1">
    <citation type="submission" date="2018-08" db="EMBL/GenBank/DDBJ databases">
        <title>The metabolism and importance of syntrophic acetate oxidation coupled to methane or sulfide production in haloalkaline environments.</title>
        <authorList>
            <person name="Timmers P.H.A."/>
            <person name="Vavourakis C.D."/>
            <person name="Sorokin D.Y."/>
            <person name="Sinninghe Damste J.S."/>
            <person name="Muyzer G."/>
            <person name="Stams A.J.M."/>
            <person name="Plugge C.M."/>
        </authorList>
    </citation>
    <scope>NUCLEOTIDE SEQUENCE [LARGE SCALE GENOMIC DNA]</scope>
    <source>
        <strain evidence="10">MSAO_Bac1</strain>
    </source>
</reference>
<comment type="subcellular location">
    <subcellularLocation>
        <location evidence="1 9">Cell membrane</location>
        <topology evidence="1 9">Multi-pass membrane protein</topology>
    </subcellularLocation>
</comment>
<evidence type="ECO:0000256" key="2">
    <source>
        <dbReference type="ARBA" id="ARBA00005660"/>
    </source>
</evidence>
<sequence length="265" mass="29926">MLRDFTLGQYYPVDSLLHRLDPRMKILLIFLYIVLIFLVKTFYGFLFAAGLTVFAIGISKIPFRNFFKSLRPVFVIISFTLILHALFTKGGRVILEMGFLTVESQGLYTGAFMTMRLVLLVITTTLLTLTTSPISLTDGLEYLLSPFKRIGVPAHELAMMMTISLRFIPMLILESDKIMKAQLARGADFSEGNLFQRARNLVPLIVPLFVSAFRRAEELATAMEVRCYRGGEGRTRLKNLELSRKDYYAAAVLIMAFIIVIAGSI</sequence>
<gene>
    <name evidence="9" type="primary">ecfT</name>
    <name evidence="10" type="ORF">D5R97_02445</name>
</gene>
<dbReference type="AlphaFoldDB" id="A0A424YH89"/>
<dbReference type="Proteomes" id="UP000285138">
    <property type="component" value="Unassembled WGS sequence"/>
</dbReference>
<evidence type="ECO:0000256" key="4">
    <source>
        <dbReference type="ARBA" id="ARBA00022448"/>
    </source>
</evidence>
<evidence type="ECO:0000256" key="5">
    <source>
        <dbReference type="ARBA" id="ARBA00022475"/>
    </source>
</evidence>
<dbReference type="GO" id="GO:0005886">
    <property type="term" value="C:plasma membrane"/>
    <property type="evidence" value="ECO:0007669"/>
    <property type="project" value="UniProtKB-SubCell"/>
</dbReference>
<proteinExistence type="inferred from homology"/>
<dbReference type="EMBL" id="QZAA01000067">
    <property type="protein sequence ID" value="RQD77459.1"/>
    <property type="molecule type" value="Genomic_DNA"/>
</dbReference>
<feature type="transmembrane region" description="Helical" evidence="9">
    <location>
        <begin position="26"/>
        <end position="58"/>
    </location>
</feature>
<accession>A0A424YH89</accession>
<feature type="transmembrane region" description="Helical" evidence="9">
    <location>
        <begin position="70"/>
        <end position="87"/>
    </location>
</feature>
<evidence type="ECO:0000256" key="1">
    <source>
        <dbReference type="ARBA" id="ARBA00004651"/>
    </source>
</evidence>
<evidence type="ECO:0000256" key="8">
    <source>
        <dbReference type="ARBA" id="ARBA00023136"/>
    </source>
</evidence>
<evidence type="ECO:0000256" key="3">
    <source>
        <dbReference type="ARBA" id="ARBA00014042"/>
    </source>
</evidence>
<evidence type="ECO:0000256" key="7">
    <source>
        <dbReference type="ARBA" id="ARBA00022989"/>
    </source>
</evidence>
<evidence type="ECO:0000313" key="10">
    <source>
        <dbReference type="EMBL" id="RQD77459.1"/>
    </source>
</evidence>
<dbReference type="Pfam" id="PF02361">
    <property type="entry name" value="CbiQ"/>
    <property type="match status" value="1"/>
</dbReference>
<dbReference type="PANTHER" id="PTHR34857:SF2">
    <property type="entry name" value="SLL0384 PROTEIN"/>
    <property type="match status" value="1"/>
</dbReference>
<comment type="subunit">
    <text evidence="9">Forms a stable energy-coupling factor (ECF) transporter complex composed of 2 membrane-embedded substrate-binding proteins (S component), 2 ATP-binding proteins (A component) and 2 transmembrane proteins (T component).</text>
</comment>
<protein>
    <recommendedName>
        <fullName evidence="3 9">Energy-coupling factor transporter transmembrane protein EcfT</fullName>
        <shortName evidence="9">ECF transporter T component EcfT</shortName>
    </recommendedName>
</protein>